<feature type="transmembrane region" description="Helical" evidence="2">
    <location>
        <begin position="20"/>
        <end position="42"/>
    </location>
</feature>
<dbReference type="Proteomes" id="UP001362999">
    <property type="component" value="Unassembled WGS sequence"/>
</dbReference>
<dbReference type="AlphaFoldDB" id="A0AAW0EDK9"/>
<feature type="compositionally biased region" description="Basic residues" evidence="1">
    <location>
        <begin position="108"/>
        <end position="118"/>
    </location>
</feature>
<comment type="caution">
    <text evidence="3">The sequence shown here is derived from an EMBL/GenBank/DDBJ whole genome shotgun (WGS) entry which is preliminary data.</text>
</comment>
<dbReference type="EMBL" id="JAWWNJ010000002">
    <property type="protein sequence ID" value="KAK7062253.1"/>
    <property type="molecule type" value="Genomic_DNA"/>
</dbReference>
<gene>
    <name evidence="3" type="ORF">R3P38DRAFT_3251580</name>
</gene>
<name>A0AAW0EDK9_9AGAR</name>
<feature type="region of interest" description="Disordered" evidence="1">
    <location>
        <begin position="66"/>
        <end position="118"/>
    </location>
</feature>
<keyword evidence="2" id="KW-0472">Membrane</keyword>
<keyword evidence="2" id="KW-1133">Transmembrane helix</keyword>
<evidence type="ECO:0000313" key="4">
    <source>
        <dbReference type="Proteomes" id="UP001362999"/>
    </source>
</evidence>
<keyword evidence="2" id="KW-0812">Transmembrane</keyword>
<proteinExistence type="predicted"/>
<accession>A0AAW0EDK9</accession>
<evidence type="ECO:0000256" key="1">
    <source>
        <dbReference type="SAM" id="MobiDB-lite"/>
    </source>
</evidence>
<feature type="compositionally biased region" description="Basic and acidic residues" evidence="1">
    <location>
        <begin position="66"/>
        <end position="76"/>
    </location>
</feature>
<organism evidence="3 4">
    <name type="scientific">Favolaschia claudopus</name>
    <dbReference type="NCBI Taxonomy" id="2862362"/>
    <lineage>
        <taxon>Eukaryota</taxon>
        <taxon>Fungi</taxon>
        <taxon>Dikarya</taxon>
        <taxon>Basidiomycota</taxon>
        <taxon>Agaricomycotina</taxon>
        <taxon>Agaricomycetes</taxon>
        <taxon>Agaricomycetidae</taxon>
        <taxon>Agaricales</taxon>
        <taxon>Marasmiineae</taxon>
        <taxon>Mycenaceae</taxon>
        <taxon>Favolaschia</taxon>
    </lineage>
</organism>
<evidence type="ECO:0000313" key="3">
    <source>
        <dbReference type="EMBL" id="KAK7062253.1"/>
    </source>
</evidence>
<protein>
    <submittedName>
        <fullName evidence="3">Uncharacterized protein</fullName>
    </submittedName>
</protein>
<evidence type="ECO:0000256" key="2">
    <source>
        <dbReference type="SAM" id="Phobius"/>
    </source>
</evidence>
<feature type="compositionally biased region" description="Basic and acidic residues" evidence="1">
    <location>
        <begin position="85"/>
        <end position="97"/>
    </location>
</feature>
<sequence length="457" mass="48716">MLRVTSMVLINLKILNQLESFPGVCIPALCSLPGLALLILVMKRWRASPSPRTDPEEQRQIAFDGHDEGDASEKGSRAPSTKGVAQDKGKGKAERITRNNIVKQAPSRSKRRKAKAIPKDMKHMKKYLSIWGNRWLPALPPSTAGSQQGELHADGAYVVVTGSPPPAYRDLSPVVVEAMPSSAANTLSSDSSFLHSFPSPASQDVALHETCLFGGSTSSFAAPSHAEATSPSHIYPAEPFPCSSSPYTTHSHSLTPSFFAGTSVSADYTTTSSGTYMLYPQGYHGIPAPGVLPVNNVPSVSGFTVQSMAAVERPSTSVMATPMYTAGYTSPHIGPGMSSPGYYASVAGSPLALYAGQPFRFLPPTLSPLTHTSPASFSMDDYSPQSDVFGSNASGWEYSSELDRIRSSPISGHFLTSPTSVPSAGMPVYGARSSYTSHALPFYTPSPYNESHDPWTM</sequence>
<reference evidence="3 4" key="1">
    <citation type="journal article" date="2024" name="J Genomics">
        <title>Draft genome sequencing and assembly of Favolaschia claudopus CIRM-BRFM 2984 isolated from oak limbs.</title>
        <authorList>
            <person name="Navarro D."/>
            <person name="Drula E."/>
            <person name="Chaduli D."/>
            <person name="Cazenave R."/>
            <person name="Ahrendt S."/>
            <person name="Wang J."/>
            <person name="Lipzen A."/>
            <person name="Daum C."/>
            <person name="Barry K."/>
            <person name="Grigoriev I.V."/>
            <person name="Favel A."/>
            <person name="Rosso M.N."/>
            <person name="Martin F."/>
        </authorList>
    </citation>
    <scope>NUCLEOTIDE SEQUENCE [LARGE SCALE GENOMIC DNA]</scope>
    <source>
        <strain evidence="3 4">CIRM-BRFM 2984</strain>
    </source>
</reference>
<keyword evidence="4" id="KW-1185">Reference proteome</keyword>